<dbReference type="ExpressionAtlas" id="A0A6I8VGK4">
    <property type="expression patterns" value="baseline"/>
</dbReference>
<keyword evidence="11" id="KW-1185">Reference proteome</keyword>
<protein>
    <submittedName>
        <fullName evidence="12">Apoptosis-inducing factor 3 isoform X1</fullName>
    </submittedName>
</protein>
<name>A0A6I8VGK4_DROPS</name>
<dbReference type="InterPro" id="IPR023753">
    <property type="entry name" value="FAD/NAD-binding_dom"/>
</dbReference>
<dbReference type="PRINTS" id="PR00411">
    <property type="entry name" value="PNDRDTASEI"/>
</dbReference>
<evidence type="ECO:0000256" key="9">
    <source>
        <dbReference type="ARBA" id="ARBA00023014"/>
    </source>
</evidence>
<keyword evidence="3" id="KW-0285">Flavoprotein</keyword>
<dbReference type="InterPro" id="IPR036922">
    <property type="entry name" value="Rieske_2Fe-2S_sf"/>
</dbReference>
<comment type="cofactor">
    <cofactor evidence="1">
        <name>FAD</name>
        <dbReference type="ChEBI" id="CHEBI:57692"/>
    </cofactor>
</comment>
<dbReference type="Gene3D" id="3.30.390.30">
    <property type="match status" value="1"/>
</dbReference>
<evidence type="ECO:0000256" key="3">
    <source>
        <dbReference type="ARBA" id="ARBA00022630"/>
    </source>
</evidence>
<dbReference type="Pfam" id="PF07992">
    <property type="entry name" value="Pyr_redox_2"/>
    <property type="match status" value="1"/>
</dbReference>
<reference evidence="12" key="1">
    <citation type="submission" date="2025-08" db="UniProtKB">
        <authorList>
            <consortium name="RefSeq"/>
        </authorList>
    </citation>
    <scope>IDENTIFICATION</scope>
    <source>
        <strain evidence="12">MV-25-SWS-2005</strain>
        <tissue evidence="12">Whole body</tissue>
    </source>
</reference>
<keyword evidence="8" id="KW-0408">Iron</keyword>
<dbReference type="GO" id="GO:0046872">
    <property type="term" value="F:metal ion binding"/>
    <property type="evidence" value="ECO:0007669"/>
    <property type="project" value="UniProtKB-KW"/>
</dbReference>
<keyword evidence="5" id="KW-0479">Metal-binding</keyword>
<dbReference type="PRINTS" id="PR00368">
    <property type="entry name" value="FADPNR"/>
</dbReference>
<evidence type="ECO:0000313" key="11">
    <source>
        <dbReference type="Proteomes" id="UP000001819"/>
    </source>
</evidence>
<evidence type="ECO:0000259" key="10">
    <source>
        <dbReference type="PROSITE" id="PS51296"/>
    </source>
</evidence>
<dbReference type="PANTHER" id="PTHR43557">
    <property type="entry name" value="APOPTOSIS-INDUCING FACTOR 1"/>
    <property type="match status" value="1"/>
</dbReference>
<dbReference type="InterPro" id="IPR017941">
    <property type="entry name" value="Rieske_2Fe-2S"/>
</dbReference>
<dbReference type="InterPro" id="IPR016156">
    <property type="entry name" value="FAD/NAD-linked_Rdtase_dimer_sf"/>
</dbReference>
<evidence type="ECO:0000256" key="1">
    <source>
        <dbReference type="ARBA" id="ARBA00001974"/>
    </source>
</evidence>
<dbReference type="FunCoup" id="A0A6I8VGK4">
    <property type="interactions" value="440"/>
</dbReference>
<dbReference type="AlphaFoldDB" id="A0A6I8VGK4"/>
<organism evidence="11 12">
    <name type="scientific">Drosophila pseudoobscura pseudoobscura</name>
    <name type="common">Fruit fly</name>
    <dbReference type="NCBI Taxonomy" id="46245"/>
    <lineage>
        <taxon>Eukaryota</taxon>
        <taxon>Metazoa</taxon>
        <taxon>Ecdysozoa</taxon>
        <taxon>Arthropoda</taxon>
        <taxon>Hexapoda</taxon>
        <taxon>Insecta</taxon>
        <taxon>Pterygota</taxon>
        <taxon>Neoptera</taxon>
        <taxon>Endopterygota</taxon>
        <taxon>Diptera</taxon>
        <taxon>Brachycera</taxon>
        <taxon>Muscomorpha</taxon>
        <taxon>Ephydroidea</taxon>
        <taxon>Drosophilidae</taxon>
        <taxon>Drosophila</taxon>
        <taxon>Sophophora</taxon>
    </lineage>
</organism>
<dbReference type="Gene3D" id="2.102.10.10">
    <property type="entry name" value="Rieske [2Fe-2S] iron-sulphur domain"/>
    <property type="match status" value="1"/>
</dbReference>
<evidence type="ECO:0000256" key="7">
    <source>
        <dbReference type="ARBA" id="ARBA00023002"/>
    </source>
</evidence>
<evidence type="ECO:0000256" key="8">
    <source>
        <dbReference type="ARBA" id="ARBA00023004"/>
    </source>
</evidence>
<dbReference type="PROSITE" id="PS51296">
    <property type="entry name" value="RIESKE"/>
    <property type="match status" value="1"/>
</dbReference>
<dbReference type="Pfam" id="PF00355">
    <property type="entry name" value="Rieske"/>
    <property type="match status" value="1"/>
</dbReference>
<evidence type="ECO:0000256" key="2">
    <source>
        <dbReference type="ARBA" id="ARBA00006442"/>
    </source>
</evidence>
<dbReference type="SUPFAM" id="SSF55424">
    <property type="entry name" value="FAD/NAD-linked reductases, dimerisation (C-terminal) domain"/>
    <property type="match status" value="1"/>
</dbReference>
<comment type="similarity">
    <text evidence="2">Belongs to the FAD-dependent oxidoreductase family.</text>
</comment>
<dbReference type="Gene3D" id="3.50.50.60">
    <property type="entry name" value="FAD/NAD(P)-binding domain"/>
    <property type="match status" value="2"/>
</dbReference>
<dbReference type="Proteomes" id="UP000001819">
    <property type="component" value="Chromosome X"/>
</dbReference>
<dbReference type="RefSeq" id="XP_015040884.2">
    <property type="nucleotide sequence ID" value="XM_015185398.2"/>
</dbReference>
<evidence type="ECO:0000256" key="5">
    <source>
        <dbReference type="ARBA" id="ARBA00022723"/>
    </source>
</evidence>
<feature type="domain" description="Rieske" evidence="10">
    <location>
        <begin position="123"/>
        <end position="219"/>
    </location>
</feature>
<dbReference type="SUPFAM" id="SSF50022">
    <property type="entry name" value="ISP domain"/>
    <property type="match status" value="1"/>
</dbReference>
<dbReference type="InterPro" id="IPR036188">
    <property type="entry name" value="FAD/NAD-bd_sf"/>
</dbReference>
<keyword evidence="6" id="KW-0274">FAD</keyword>
<evidence type="ECO:0000256" key="4">
    <source>
        <dbReference type="ARBA" id="ARBA00022714"/>
    </source>
</evidence>
<proteinExistence type="inferred from homology"/>
<dbReference type="GO" id="GO:0051537">
    <property type="term" value="F:2 iron, 2 sulfur cluster binding"/>
    <property type="evidence" value="ECO:0007669"/>
    <property type="project" value="UniProtKB-KW"/>
</dbReference>
<keyword evidence="4" id="KW-0001">2Fe-2S</keyword>
<dbReference type="FunFam" id="2.102.10.10:FF:000003">
    <property type="entry name" value="apoptosis-inducing factor 3 isoform X2"/>
    <property type="match status" value="1"/>
</dbReference>
<sequence length="658" mass="72365">MGMWQPYYRQALNLTKASILGHTVAVHRKIQARFPPLFSLKIDLKNGHQRHLHLHCHQLMHTMGSINCKEYNTTGNVTPKKEQSTGGAVGSYQSKCTSSTSISKDTNMPAIQIPDIVDYTDPVAVCNAADLKENEMKQVDFDEDTRVLLVKQNGRLQAVGAKCTHYGAPLNTGALGQGRVRCPWHGACFDLETGDIEDFPGLDSLPCFNVEVSSEGMVMLRAKRSDLAKSKRVKNMVARKPEDQRCFIVVGGGPSGAVCVETLRQEGFTGRLILVSRENYLPYDRIKISKAMNLDIEQLRFRDEEFYKQHDIEVWLGVGASKLDTAQKELHCTNGYVVKYDKIYIATGCSSFKPPIPGVNLNNVKTIRELDDTKSIIAAVTEETRVVCLGASFIALEAAAALVSKVASVTVVGRDKVPLKAAFGEQIGQRVAQLFEDNKVTMRMESGITEIIGDDDGKVVEVQLADESRIPCDLLILGTGSTLNTQFLAKSGVRINRNGSVDVTDFLESNVPDVYVGGDIANAHIHGLAHDRVNIGHYQLAQYHGRIAAINMCGSVKKLEAVPFFFTMIFGKGFRYAGHGSYKEVIIDGSLEDLKFVAYFVNEADTVTAVASVGRDPIVAQFSELISQGKCLGRGHIENVENREAWTAKLLEPLPLVR</sequence>
<dbReference type="InterPro" id="IPR050446">
    <property type="entry name" value="FAD-oxidoreductase/Apoptosis"/>
</dbReference>
<dbReference type="InParanoid" id="A0A6I8VGK4"/>
<dbReference type="SUPFAM" id="SSF51905">
    <property type="entry name" value="FAD/NAD(P)-binding domain"/>
    <property type="match status" value="1"/>
</dbReference>
<dbReference type="GO" id="GO:0005737">
    <property type="term" value="C:cytoplasm"/>
    <property type="evidence" value="ECO:0007669"/>
    <property type="project" value="TreeGrafter"/>
</dbReference>
<keyword evidence="7" id="KW-0560">Oxidoreductase</keyword>
<keyword evidence="9" id="KW-0411">Iron-sulfur</keyword>
<gene>
    <name evidence="12" type="primary">LOC4815740</name>
</gene>
<evidence type="ECO:0000256" key="6">
    <source>
        <dbReference type="ARBA" id="ARBA00022827"/>
    </source>
</evidence>
<dbReference type="GO" id="GO:0016651">
    <property type="term" value="F:oxidoreductase activity, acting on NAD(P)H"/>
    <property type="evidence" value="ECO:0007669"/>
    <property type="project" value="TreeGrafter"/>
</dbReference>
<evidence type="ECO:0000313" key="12">
    <source>
        <dbReference type="RefSeq" id="XP_015040884.2"/>
    </source>
</evidence>
<dbReference type="CDD" id="cd03478">
    <property type="entry name" value="Rieske_AIFL_N"/>
    <property type="match status" value="1"/>
</dbReference>
<accession>A0A6I8VGK4</accession>
<dbReference type="PANTHER" id="PTHR43557:SF2">
    <property type="entry name" value="RIESKE DOMAIN-CONTAINING PROTEIN-RELATED"/>
    <property type="match status" value="1"/>
</dbReference>